<dbReference type="RefSeq" id="WP_174812248.1">
    <property type="nucleotide sequence ID" value="NZ_CP054614.1"/>
</dbReference>
<name>A0ABX6QAI4_PAEBA</name>
<gene>
    <name evidence="1" type="ORF">HUB98_23345</name>
</gene>
<dbReference type="InterPro" id="IPR015315">
    <property type="entry name" value="DUF1963"/>
</dbReference>
<organism evidence="1 2">
    <name type="scientific">Paenibacillus barcinonensis</name>
    <dbReference type="NCBI Taxonomy" id="198119"/>
    <lineage>
        <taxon>Bacteria</taxon>
        <taxon>Bacillati</taxon>
        <taxon>Bacillota</taxon>
        <taxon>Bacilli</taxon>
        <taxon>Bacillales</taxon>
        <taxon>Paenibacillaceae</taxon>
        <taxon>Paenibacillus</taxon>
    </lineage>
</organism>
<dbReference type="Proteomes" id="UP000509327">
    <property type="component" value="Chromosome"/>
</dbReference>
<reference evidence="1 2" key="1">
    <citation type="submission" date="2020-06" db="EMBL/GenBank/DDBJ databases">
        <title>Complete genome of Paenibacillus barcinonensis KACC11450.</title>
        <authorList>
            <person name="Kim M."/>
            <person name="Park Y.-J."/>
            <person name="Shin J.-H."/>
        </authorList>
    </citation>
    <scope>NUCLEOTIDE SEQUENCE [LARGE SCALE GENOMIC DNA]</scope>
    <source>
        <strain evidence="1 2">KACC11450</strain>
    </source>
</reference>
<accession>A0ABX6QAI4</accession>
<keyword evidence="2" id="KW-1185">Reference proteome</keyword>
<dbReference type="Pfam" id="PF09234">
    <property type="entry name" value="DUF1963"/>
    <property type="match status" value="1"/>
</dbReference>
<proteinExistence type="predicted"/>
<dbReference type="Gene3D" id="2.30.320.10">
    <property type="entry name" value="YwqG-like"/>
    <property type="match status" value="1"/>
</dbReference>
<protein>
    <submittedName>
        <fullName evidence="1">DUF1963 domain-containing protein</fullName>
    </submittedName>
</protein>
<evidence type="ECO:0000313" key="2">
    <source>
        <dbReference type="Proteomes" id="UP000509327"/>
    </source>
</evidence>
<evidence type="ECO:0000313" key="1">
    <source>
        <dbReference type="EMBL" id="QKS58865.1"/>
    </source>
</evidence>
<dbReference type="EMBL" id="CP054614">
    <property type="protein sequence ID" value="QKS58865.1"/>
    <property type="molecule type" value="Genomic_DNA"/>
</dbReference>
<dbReference type="InterPro" id="IPR035948">
    <property type="entry name" value="YwqG-like_sf"/>
</dbReference>
<dbReference type="SUPFAM" id="SSF103032">
    <property type="entry name" value="Hypothetical protein YwqG"/>
    <property type="match status" value="1"/>
</dbReference>
<sequence>MEEEDMEQPDALSSRLSRITDGYGDIVERYELESAGLTGEYVKQLDRLIDEEDGIDVPWYRLRAMFSLKESPNMLSATAMCSAAELEGIEQAFFQTLASFRPHAQYASTDSDSGENTEFKIQNHELQEHLLYTAMQRMEQIEQMQRLNHDSERLSGLEGQDKGQSPNVQERFQLALTHTRLQEHEDTLHTIAYAGFALIEAGPVPASLQPATRIGGGPDLPEGVDWPRNHSGLHYNFLAQISLSDLPESIDYLPANGCLTFMSDTDLQEGKVFYWPDGYKWVHHPLPAYAEDIANKVMQMLIWSTEDQRLVVSRNELLDLRAHTAADGTLSFERSGQPVLAFASEYEISQESQMMRIFPTLTFPYSSEVYSNLELSDADEAIAALREHMHVGDGPQHQMLGHHRSTVRATERAIVHAKQNGWQELTRAEDWFILLALQSGGRAGFQFEDYGEFIFLANLKDTRRGDFSRVFTYLELE</sequence>
<dbReference type="PANTHER" id="PTHR36436:SF6">
    <property type="entry name" value="SLL5081 PROTEIN"/>
    <property type="match status" value="1"/>
</dbReference>
<dbReference type="PANTHER" id="PTHR36436">
    <property type="entry name" value="SLL5081 PROTEIN"/>
    <property type="match status" value="1"/>
</dbReference>